<dbReference type="AlphaFoldDB" id="A0A1H7VD44"/>
<protein>
    <submittedName>
        <fullName evidence="1">Nucleoside-diphosphate-sugar epimerase</fullName>
    </submittedName>
</protein>
<dbReference type="GO" id="GO:0005737">
    <property type="term" value="C:cytoplasm"/>
    <property type="evidence" value="ECO:0007669"/>
    <property type="project" value="TreeGrafter"/>
</dbReference>
<sequence length="273" mass="30865">MSKQISVLGTGWLGLPLAKALLKEEYIVKGASTTESKLDNLKTEGIDPYLLEIKEDGPKGDIRSFLEKSQILIINIPPGLRRNPESNFVAKINSLIPSIENSTIEKVIFISSTSIFADEEQFPLITSETTPNASTNAGKQLIEAEQLLQENQKLNTIILRFAGLFDSRRHPATMLSKRKNIKNPLAPVNLVHREDCIGIIKKIIKANKWNKTFNASYPDHPSKSEYYSMICKQMELPTPDYNFETTSKGKIIDSKKLQNDLKYSFKRNLYLFS</sequence>
<dbReference type="OrthoDB" id="751203at2"/>
<dbReference type="InterPro" id="IPR051783">
    <property type="entry name" value="NAD(P)-dependent_oxidoreduct"/>
</dbReference>
<keyword evidence="2" id="KW-1185">Reference proteome</keyword>
<accession>A0A1H7VD44</accession>
<proteinExistence type="predicted"/>
<organism evidence="1 2">
    <name type="scientific">Aquimarina amphilecti</name>
    <dbReference type="NCBI Taxonomy" id="1038014"/>
    <lineage>
        <taxon>Bacteria</taxon>
        <taxon>Pseudomonadati</taxon>
        <taxon>Bacteroidota</taxon>
        <taxon>Flavobacteriia</taxon>
        <taxon>Flavobacteriales</taxon>
        <taxon>Flavobacteriaceae</taxon>
        <taxon>Aquimarina</taxon>
    </lineage>
</organism>
<dbReference type="GO" id="GO:0004029">
    <property type="term" value="F:aldehyde dehydrogenase (NAD+) activity"/>
    <property type="evidence" value="ECO:0007669"/>
    <property type="project" value="TreeGrafter"/>
</dbReference>
<dbReference type="SUPFAM" id="SSF51735">
    <property type="entry name" value="NAD(P)-binding Rossmann-fold domains"/>
    <property type="match status" value="1"/>
</dbReference>
<name>A0A1H7VD44_AQUAM</name>
<evidence type="ECO:0000313" key="2">
    <source>
        <dbReference type="Proteomes" id="UP000198521"/>
    </source>
</evidence>
<reference evidence="2" key="1">
    <citation type="submission" date="2016-10" db="EMBL/GenBank/DDBJ databases">
        <authorList>
            <person name="Varghese N."/>
            <person name="Submissions S."/>
        </authorList>
    </citation>
    <scope>NUCLEOTIDE SEQUENCE [LARGE SCALE GENOMIC DNA]</scope>
    <source>
        <strain evidence="2">DSM 25232 / NCIMB 14723 / 92V</strain>
    </source>
</reference>
<dbReference type="Gene3D" id="3.40.50.720">
    <property type="entry name" value="NAD(P)-binding Rossmann-like Domain"/>
    <property type="match status" value="1"/>
</dbReference>
<dbReference type="PANTHER" id="PTHR48079:SF6">
    <property type="entry name" value="NAD(P)-BINDING DOMAIN-CONTAINING PROTEIN-RELATED"/>
    <property type="match status" value="1"/>
</dbReference>
<gene>
    <name evidence="1" type="ORF">SAMN04487910_4051</name>
</gene>
<dbReference type="RefSeq" id="WP_091411792.1">
    <property type="nucleotide sequence ID" value="NZ_FOAB01000008.1"/>
</dbReference>
<dbReference type="PANTHER" id="PTHR48079">
    <property type="entry name" value="PROTEIN YEEZ"/>
    <property type="match status" value="1"/>
</dbReference>
<dbReference type="Proteomes" id="UP000198521">
    <property type="component" value="Unassembled WGS sequence"/>
</dbReference>
<evidence type="ECO:0000313" key="1">
    <source>
        <dbReference type="EMBL" id="SEM07182.1"/>
    </source>
</evidence>
<dbReference type="STRING" id="1038014.SAMN04487910_4051"/>
<dbReference type="EMBL" id="FOAB01000008">
    <property type="protein sequence ID" value="SEM07182.1"/>
    <property type="molecule type" value="Genomic_DNA"/>
</dbReference>
<dbReference type="InterPro" id="IPR036291">
    <property type="entry name" value="NAD(P)-bd_dom_sf"/>
</dbReference>